<dbReference type="InterPro" id="IPR024747">
    <property type="entry name" value="Pyridox_Oxase-rel"/>
</dbReference>
<accession>A0AB38FPV5</accession>
<organism evidence="1 2">
    <name type="scientific">Yokenella regensburgei</name>
    <dbReference type="NCBI Taxonomy" id="158877"/>
    <lineage>
        <taxon>Bacteria</taxon>
        <taxon>Pseudomonadati</taxon>
        <taxon>Pseudomonadota</taxon>
        <taxon>Gammaproteobacteria</taxon>
        <taxon>Enterobacterales</taxon>
        <taxon>Enterobacteriaceae</taxon>
        <taxon>Yokenella</taxon>
    </lineage>
</organism>
<name>A0AB38FPV5_9ENTR</name>
<dbReference type="Gene3D" id="2.30.110.10">
    <property type="entry name" value="Electron Transport, Fmn-binding Protein, Chain A"/>
    <property type="match status" value="1"/>
</dbReference>
<evidence type="ECO:0000313" key="2">
    <source>
        <dbReference type="Proteomes" id="UP000251313"/>
    </source>
</evidence>
<evidence type="ECO:0000313" key="1">
    <source>
        <dbReference type="EMBL" id="SQA59774.1"/>
    </source>
</evidence>
<proteinExistence type="predicted"/>
<dbReference type="SUPFAM" id="SSF50475">
    <property type="entry name" value="FMN-binding split barrel"/>
    <property type="match status" value="1"/>
</dbReference>
<dbReference type="RefSeq" id="WP_038254795.1">
    <property type="nucleotide sequence ID" value="NZ_DAMADI010000015.1"/>
</dbReference>
<dbReference type="Pfam" id="PF12900">
    <property type="entry name" value="Pyridox_ox_2"/>
    <property type="match status" value="1"/>
</dbReference>
<dbReference type="PANTHER" id="PTHR34071">
    <property type="entry name" value="5-NITROIMIDAZOLE ANTIBIOTICS RESISTANCE PROTEIN, NIMA-FAMILY-RELATED PROTEIN-RELATED"/>
    <property type="match status" value="1"/>
</dbReference>
<dbReference type="AlphaFoldDB" id="A0AB38FPV5"/>
<dbReference type="InterPro" id="IPR012349">
    <property type="entry name" value="Split_barrel_FMN-bd"/>
</dbReference>
<gene>
    <name evidence="1" type="ORF">NCTC11967_00133</name>
</gene>
<sequence>MSHSEQEVHDKKAIAAIIARHQVCRIALNDSPSPYVVPVNYGYEYLEDRWVLYFHGARTGKKMRLLRKNAALSIEIDGDHQLLRAEQACDYSYAYSSIIASGKAVILPTREEMQHGLDVIMRQAVPGKSFTYDEKMMKAVCVVRVECDMLTCRQRPGRFSA</sequence>
<dbReference type="EMBL" id="UAVL01000001">
    <property type="protein sequence ID" value="SQA59774.1"/>
    <property type="molecule type" value="Genomic_DNA"/>
</dbReference>
<protein>
    <submittedName>
        <fullName evidence="1">Predicted flavin-nucleotide-binding protein</fullName>
    </submittedName>
</protein>
<dbReference type="PANTHER" id="PTHR34071:SF2">
    <property type="entry name" value="FLAVIN-NUCLEOTIDE-BINDING PROTEIN"/>
    <property type="match status" value="1"/>
</dbReference>
<comment type="caution">
    <text evidence="1">The sequence shown here is derived from an EMBL/GenBank/DDBJ whole genome shotgun (WGS) entry which is preliminary data.</text>
</comment>
<reference evidence="1 2" key="1">
    <citation type="submission" date="2018-06" db="EMBL/GenBank/DDBJ databases">
        <authorList>
            <consortium name="Pathogen Informatics"/>
            <person name="Doyle S."/>
        </authorList>
    </citation>
    <scope>NUCLEOTIDE SEQUENCE [LARGE SCALE GENOMIC DNA]</scope>
    <source>
        <strain evidence="1 2">NCTC11967</strain>
    </source>
</reference>
<dbReference type="Proteomes" id="UP000251313">
    <property type="component" value="Unassembled WGS sequence"/>
</dbReference>